<dbReference type="Proteomes" id="UP001499987">
    <property type="component" value="Unassembled WGS sequence"/>
</dbReference>
<evidence type="ECO:0000256" key="1">
    <source>
        <dbReference type="SAM" id="MobiDB-lite"/>
    </source>
</evidence>
<feature type="region of interest" description="Disordered" evidence="1">
    <location>
        <begin position="204"/>
        <end position="258"/>
    </location>
</feature>
<sequence length="258" mass="27261">MSGSSSFKIDLEEVEAATKAIRAMLDDLEAPTARLEAVINQIKPTAYGSETVGKSLTGGTSSVGGLPEHQKQVFDGVKAYLQNSAQMAANLELMVQRYRETEATQTAELTRLNGGRGAEAGTLASPVSTTLQSAAPGTPVSPLTAVDGIPATEPLRAVDDIPVSERHRATIGLPLSEPLRAVDGVPISERHRATIGLPLSEPLRTVDGIRPPEPVTLPTHHAPEPAFHTPDAPDLSYNRHADDDVDPPLHGGGRNMLI</sequence>
<protein>
    <recommendedName>
        <fullName evidence="4">PE domain-containing protein</fullName>
    </recommendedName>
</protein>
<dbReference type="EMBL" id="BAAALD010000191">
    <property type="protein sequence ID" value="GAA1129025.1"/>
    <property type="molecule type" value="Genomic_DNA"/>
</dbReference>
<proteinExistence type="predicted"/>
<gene>
    <name evidence="2" type="ORF">GCM10009663_77730</name>
</gene>
<comment type="caution">
    <text evidence="2">The sequence shown here is derived from an EMBL/GenBank/DDBJ whole genome shotgun (WGS) entry which is preliminary data.</text>
</comment>
<organism evidence="2 3">
    <name type="scientific">Kitasatospora arboriphila</name>
    <dbReference type="NCBI Taxonomy" id="258052"/>
    <lineage>
        <taxon>Bacteria</taxon>
        <taxon>Bacillati</taxon>
        <taxon>Actinomycetota</taxon>
        <taxon>Actinomycetes</taxon>
        <taxon>Kitasatosporales</taxon>
        <taxon>Streptomycetaceae</taxon>
        <taxon>Kitasatospora</taxon>
    </lineage>
</organism>
<evidence type="ECO:0008006" key="4">
    <source>
        <dbReference type="Google" id="ProtNLM"/>
    </source>
</evidence>
<dbReference type="RefSeq" id="WP_344628506.1">
    <property type="nucleotide sequence ID" value="NZ_BAAALD010000191.1"/>
</dbReference>
<reference evidence="2 3" key="1">
    <citation type="journal article" date="2019" name="Int. J. Syst. Evol. Microbiol.">
        <title>The Global Catalogue of Microorganisms (GCM) 10K type strain sequencing project: providing services to taxonomists for standard genome sequencing and annotation.</title>
        <authorList>
            <consortium name="The Broad Institute Genomics Platform"/>
            <consortium name="The Broad Institute Genome Sequencing Center for Infectious Disease"/>
            <person name="Wu L."/>
            <person name="Ma J."/>
        </authorList>
    </citation>
    <scope>NUCLEOTIDE SEQUENCE [LARGE SCALE GENOMIC DNA]</scope>
    <source>
        <strain evidence="2 3">JCM 13002</strain>
    </source>
</reference>
<name>A0ABN1U9L8_9ACTN</name>
<accession>A0ABN1U9L8</accession>
<evidence type="ECO:0000313" key="3">
    <source>
        <dbReference type="Proteomes" id="UP001499987"/>
    </source>
</evidence>
<evidence type="ECO:0000313" key="2">
    <source>
        <dbReference type="EMBL" id="GAA1129025.1"/>
    </source>
</evidence>
<keyword evidence="3" id="KW-1185">Reference proteome</keyword>